<evidence type="ECO:0008006" key="17">
    <source>
        <dbReference type="Google" id="ProtNLM"/>
    </source>
</evidence>
<evidence type="ECO:0000256" key="1">
    <source>
        <dbReference type="ARBA" id="ARBA00004241"/>
    </source>
</evidence>
<reference evidence="15" key="1">
    <citation type="submission" date="2021-04" db="EMBL/GenBank/DDBJ databases">
        <authorList>
            <person name="Vanwijnsberghe S."/>
        </authorList>
    </citation>
    <scope>NUCLEOTIDE SEQUENCE</scope>
    <source>
        <strain evidence="15">LMG 31841</strain>
    </source>
</reference>
<dbReference type="Proteomes" id="UP000789704">
    <property type="component" value="Unassembled WGS sequence"/>
</dbReference>
<keyword evidence="8" id="KW-0653">Protein transport</keyword>
<feature type="region of interest" description="Disordered" evidence="11">
    <location>
        <begin position="57"/>
        <end position="93"/>
    </location>
</feature>
<feature type="domain" description="Trimeric autotransporter adhesin YadA-like stalk" evidence="14">
    <location>
        <begin position="522"/>
        <end position="560"/>
    </location>
</feature>
<evidence type="ECO:0000313" key="16">
    <source>
        <dbReference type="Proteomes" id="UP000789704"/>
    </source>
</evidence>
<keyword evidence="7" id="KW-0732">Signal</keyword>
<keyword evidence="9" id="KW-0472">Membrane</keyword>
<evidence type="ECO:0000259" key="13">
    <source>
        <dbReference type="Pfam" id="PF05658"/>
    </source>
</evidence>
<dbReference type="EMBL" id="CAJQZC010000004">
    <property type="protein sequence ID" value="CAG4898532.1"/>
    <property type="molecule type" value="Genomic_DNA"/>
</dbReference>
<evidence type="ECO:0000256" key="6">
    <source>
        <dbReference type="ARBA" id="ARBA00022692"/>
    </source>
</evidence>
<feature type="domain" description="Trimeric autotransporter adhesin YadA-like head" evidence="13">
    <location>
        <begin position="101"/>
        <end position="127"/>
    </location>
</feature>
<comment type="similarity">
    <text evidence="3">Belongs to the autotransporter-2 (AT-2) (TC 1.B.40) family.</text>
</comment>
<feature type="domain" description="Trimeric autotransporter adhesin YadA-like stalk" evidence="14">
    <location>
        <begin position="277"/>
        <end position="307"/>
    </location>
</feature>
<dbReference type="SUPFAM" id="SSF101967">
    <property type="entry name" value="Adhesin YadA, collagen-binding domain"/>
    <property type="match status" value="4"/>
</dbReference>
<dbReference type="GO" id="GO:0009279">
    <property type="term" value="C:cell outer membrane"/>
    <property type="evidence" value="ECO:0007669"/>
    <property type="project" value="UniProtKB-SubCell"/>
</dbReference>
<dbReference type="Gene3D" id="3.30.1300.30">
    <property type="entry name" value="GSPII I/J protein-like"/>
    <property type="match status" value="1"/>
</dbReference>
<evidence type="ECO:0000256" key="2">
    <source>
        <dbReference type="ARBA" id="ARBA00004442"/>
    </source>
</evidence>
<evidence type="ECO:0000256" key="11">
    <source>
        <dbReference type="SAM" id="MobiDB-lite"/>
    </source>
</evidence>
<dbReference type="GO" id="GO:0009986">
    <property type="term" value="C:cell surface"/>
    <property type="evidence" value="ECO:0007669"/>
    <property type="project" value="UniProtKB-SubCell"/>
</dbReference>
<dbReference type="SUPFAM" id="SSF54523">
    <property type="entry name" value="Pili subunits"/>
    <property type="match status" value="1"/>
</dbReference>
<dbReference type="InterPro" id="IPR005594">
    <property type="entry name" value="YadA_C"/>
</dbReference>
<evidence type="ECO:0000313" key="15">
    <source>
        <dbReference type="EMBL" id="CAG4898532.1"/>
    </source>
</evidence>
<feature type="domain" description="Trimeric autotransporter adhesin YadA-like head" evidence="13">
    <location>
        <begin position="189"/>
        <end position="209"/>
    </location>
</feature>
<dbReference type="InterPro" id="IPR011049">
    <property type="entry name" value="Serralysin-like_metalloprot_C"/>
</dbReference>
<feature type="domain" description="Trimeric autotransporter adhesin YadA-like stalk" evidence="14">
    <location>
        <begin position="399"/>
        <end position="428"/>
    </location>
</feature>
<keyword evidence="6" id="KW-0812">Transmembrane</keyword>
<dbReference type="InterPro" id="IPR045584">
    <property type="entry name" value="Pilin-like"/>
</dbReference>
<dbReference type="Gene3D" id="6.10.250.2040">
    <property type="match status" value="2"/>
</dbReference>
<keyword evidence="10" id="KW-0998">Cell outer membrane</keyword>
<evidence type="ECO:0000256" key="7">
    <source>
        <dbReference type="ARBA" id="ARBA00022729"/>
    </source>
</evidence>
<comment type="caution">
    <text evidence="15">The sequence shown here is derived from an EMBL/GenBank/DDBJ whole genome shotgun (WGS) entry which is preliminary data.</text>
</comment>
<accession>A0A9N8RVS5</accession>
<evidence type="ECO:0000256" key="10">
    <source>
        <dbReference type="ARBA" id="ARBA00023237"/>
    </source>
</evidence>
<evidence type="ECO:0000256" key="3">
    <source>
        <dbReference type="ARBA" id="ARBA00005848"/>
    </source>
</evidence>
<keyword evidence="5" id="KW-1134">Transmembrane beta strand</keyword>
<feature type="domain" description="Trimeric autotransporter adhesin YadA-like head" evidence="13">
    <location>
        <begin position="478"/>
        <end position="504"/>
    </location>
</feature>
<feature type="domain" description="Trimeric autotransporter adhesin YadA-like C-terminal membrane anchor" evidence="12">
    <location>
        <begin position="581"/>
        <end position="641"/>
    </location>
</feature>
<feature type="domain" description="Trimeric autotransporter adhesin YadA-like head" evidence="13">
    <location>
        <begin position="212"/>
        <end position="238"/>
    </location>
</feature>
<dbReference type="Pfam" id="PF05662">
    <property type="entry name" value="YadA_stalk"/>
    <property type="match status" value="4"/>
</dbReference>
<feature type="domain" description="Trimeric autotransporter adhesin YadA-like stalk" evidence="14">
    <location>
        <begin position="335"/>
        <end position="373"/>
    </location>
</feature>
<dbReference type="Gene3D" id="2.150.10.10">
    <property type="entry name" value="Serralysin-like metalloprotease, C-terminal"/>
    <property type="match status" value="2"/>
</dbReference>
<protein>
    <recommendedName>
        <fullName evidence="17">Adhesin</fullName>
    </recommendedName>
</protein>
<organism evidence="15 16">
    <name type="scientific">Paraburkholderia saeva</name>
    <dbReference type="NCBI Taxonomy" id="2777537"/>
    <lineage>
        <taxon>Bacteria</taxon>
        <taxon>Pseudomonadati</taxon>
        <taxon>Pseudomonadota</taxon>
        <taxon>Betaproteobacteria</taxon>
        <taxon>Burkholderiales</taxon>
        <taxon>Burkholderiaceae</taxon>
        <taxon>Paraburkholderia</taxon>
    </lineage>
</organism>
<proteinExistence type="inferred from homology"/>
<evidence type="ECO:0000256" key="5">
    <source>
        <dbReference type="ARBA" id="ARBA00022452"/>
    </source>
</evidence>
<dbReference type="AlphaFoldDB" id="A0A9N8RVS5"/>
<feature type="domain" description="Trimeric autotransporter adhesin YadA-like head" evidence="13">
    <location>
        <begin position="129"/>
        <end position="155"/>
    </location>
</feature>
<dbReference type="GO" id="GO:0015031">
    <property type="term" value="P:protein transport"/>
    <property type="evidence" value="ECO:0007669"/>
    <property type="project" value="UniProtKB-KW"/>
</dbReference>
<comment type="subcellular location">
    <subcellularLocation>
        <location evidence="2">Cell outer membrane</location>
    </subcellularLocation>
    <subcellularLocation>
        <location evidence="1">Cell surface</location>
    </subcellularLocation>
</comment>
<dbReference type="Pfam" id="PF05658">
    <property type="entry name" value="YadA_head"/>
    <property type="match status" value="6"/>
</dbReference>
<evidence type="ECO:0000256" key="9">
    <source>
        <dbReference type="ARBA" id="ARBA00023136"/>
    </source>
</evidence>
<evidence type="ECO:0000259" key="14">
    <source>
        <dbReference type="Pfam" id="PF05662"/>
    </source>
</evidence>
<dbReference type="Pfam" id="PF03895">
    <property type="entry name" value="YadA_anchor"/>
    <property type="match status" value="1"/>
</dbReference>
<dbReference type="InterPro" id="IPR008640">
    <property type="entry name" value="Adhesin_Head_dom"/>
</dbReference>
<feature type="domain" description="Trimeric autotransporter adhesin YadA-like head" evidence="13">
    <location>
        <begin position="452"/>
        <end position="476"/>
    </location>
</feature>
<keyword evidence="4" id="KW-0813">Transport</keyword>
<gene>
    <name evidence="15" type="ORF">LMG31841_02633</name>
</gene>
<keyword evidence="16" id="KW-1185">Reference proteome</keyword>
<evidence type="ECO:0000259" key="12">
    <source>
        <dbReference type="Pfam" id="PF03895"/>
    </source>
</evidence>
<sequence>MHRYYDLPITVKPDSRDASLASLLHSTRRRFLTRFVTTTLLAMTGIASTEAGASVPVTADQQTEQQVQQTGTAPTVSSVNGSDPYFRADGANDGSDDAVAASGLRSVSVGANARATGTAAVAAGNGASATSADAVAVGDGAAATSTGTIAIGGNARANGLGAMATGKDASAAGNGAFAAGYQSKAVDLATATGIFATATGSRSTAIGAAANASGLSSVAIGNGAQATRANSVALGADSTTYANLAALAFTPVGATLMITGATASGEVSMGAVNAERRITNVAAGAADTDAVNLSQLKALDSKVDGAAFYDRYADGSFNRNSFTLGGDPASGGTVIHNVADGIDAHDAVNVAQLNAVSAKADQAATRVENAITYDTNPDATVNHNSITLAGSATDGGTIIHNVANGIDALDAVNVGQLNAAVGDAISHIAVNTANPLFSADGDRDGEAAQSVGTRSVAAGANARASGNNAAAVGANAVASATNATALGAGASASADNAVALGAGSIADRANTVSVGAAGAERQIGNVAAGVQGTDAVNVNQLNQSMSGALGQANSYTDDQVRSARRDAYGGTASALAVAGLPQAVLPGHGMVAAAAGTYGGQSAVALGVSQLSETGKWAYKVQGAANSRGEFGASVGAGMHW</sequence>
<dbReference type="InterPro" id="IPR008635">
    <property type="entry name" value="Coiled_stalk_dom"/>
</dbReference>
<evidence type="ECO:0000256" key="8">
    <source>
        <dbReference type="ARBA" id="ARBA00022927"/>
    </source>
</evidence>
<dbReference type="Gene3D" id="2.60.40.4050">
    <property type="match status" value="1"/>
</dbReference>
<feature type="compositionally biased region" description="Low complexity" evidence="11">
    <location>
        <begin position="58"/>
        <end position="72"/>
    </location>
</feature>
<evidence type="ECO:0000256" key="4">
    <source>
        <dbReference type="ARBA" id="ARBA00022448"/>
    </source>
</evidence>
<name>A0A9N8RVS5_9BURK</name>